<reference evidence="3 4" key="1">
    <citation type="submission" date="2023-08" db="EMBL/GenBank/DDBJ databases">
        <title>Black Yeasts Isolated from many extreme environments.</title>
        <authorList>
            <person name="Coleine C."/>
            <person name="Stajich J.E."/>
            <person name="Selbmann L."/>
        </authorList>
    </citation>
    <scope>NUCLEOTIDE SEQUENCE [LARGE SCALE GENOMIC DNA]</scope>
    <source>
        <strain evidence="3 4">CCFEE 5935</strain>
    </source>
</reference>
<keyword evidence="1" id="KW-0732">Signal</keyword>
<feature type="chain" id="PRO_5043911601" description="DUF7907 domain-containing protein" evidence="1">
    <location>
        <begin position="21"/>
        <end position="218"/>
    </location>
</feature>
<feature type="domain" description="DUF7907" evidence="2">
    <location>
        <begin position="25"/>
        <end position="197"/>
    </location>
</feature>
<evidence type="ECO:0000313" key="4">
    <source>
        <dbReference type="Proteomes" id="UP001337655"/>
    </source>
</evidence>
<keyword evidence="4" id="KW-1185">Reference proteome</keyword>
<dbReference type="Proteomes" id="UP001337655">
    <property type="component" value="Unassembled WGS sequence"/>
</dbReference>
<protein>
    <recommendedName>
        <fullName evidence="2">DUF7907 domain-containing protein</fullName>
    </recommendedName>
</protein>
<sequence length="218" mass="24093">MKLVLSAAAAVLSLASTASAGAKQSRPFYLVAVSHVNSINNTAFFACHEGAAIEGLCVAKKIPKTKPQAATYRLNNTNQNPNEGLLSYQLVAGNFKSTGCSSRKYHHAANKLSVVWEQMDLSTDVGSNVALPLFQPSDEGQQVGFDEHNMMYMKTYLNDMVTPPRGGKSRKLYRWYTCTTLYSSYKYHALAWVLGKSPPEVCIKREYRTVIRAASERV</sequence>
<proteinExistence type="predicted"/>
<dbReference type="EMBL" id="JAVRRT010000011">
    <property type="protein sequence ID" value="KAK5167418.1"/>
    <property type="molecule type" value="Genomic_DNA"/>
</dbReference>
<gene>
    <name evidence="3" type="ORF">LTR77_007117</name>
</gene>
<name>A0AAV9P4J6_9PEZI</name>
<evidence type="ECO:0000313" key="3">
    <source>
        <dbReference type="EMBL" id="KAK5167418.1"/>
    </source>
</evidence>
<evidence type="ECO:0000259" key="2">
    <source>
        <dbReference type="Pfam" id="PF25484"/>
    </source>
</evidence>
<dbReference type="RefSeq" id="XP_064657124.1">
    <property type="nucleotide sequence ID" value="XM_064804354.1"/>
</dbReference>
<dbReference type="AlphaFoldDB" id="A0AAV9P4J6"/>
<dbReference type="InterPro" id="IPR057229">
    <property type="entry name" value="DUF7907"/>
</dbReference>
<dbReference type="GeneID" id="89928453"/>
<accession>A0AAV9P4J6</accession>
<feature type="signal peptide" evidence="1">
    <location>
        <begin position="1"/>
        <end position="20"/>
    </location>
</feature>
<comment type="caution">
    <text evidence="3">The sequence shown here is derived from an EMBL/GenBank/DDBJ whole genome shotgun (WGS) entry which is preliminary data.</text>
</comment>
<organism evidence="3 4">
    <name type="scientific">Saxophila tyrrhenica</name>
    <dbReference type="NCBI Taxonomy" id="1690608"/>
    <lineage>
        <taxon>Eukaryota</taxon>
        <taxon>Fungi</taxon>
        <taxon>Dikarya</taxon>
        <taxon>Ascomycota</taxon>
        <taxon>Pezizomycotina</taxon>
        <taxon>Dothideomycetes</taxon>
        <taxon>Dothideomycetidae</taxon>
        <taxon>Mycosphaerellales</taxon>
        <taxon>Extremaceae</taxon>
        <taxon>Saxophila</taxon>
    </lineage>
</organism>
<evidence type="ECO:0000256" key="1">
    <source>
        <dbReference type="SAM" id="SignalP"/>
    </source>
</evidence>
<dbReference type="Pfam" id="PF25484">
    <property type="entry name" value="DUF7907"/>
    <property type="match status" value="1"/>
</dbReference>